<evidence type="ECO:0000256" key="1">
    <source>
        <dbReference type="SAM" id="SignalP"/>
    </source>
</evidence>
<dbReference type="Proteomes" id="UP000622797">
    <property type="component" value="Unassembled WGS sequence"/>
</dbReference>
<evidence type="ECO:0000313" key="3">
    <source>
        <dbReference type="Proteomes" id="UP000622797"/>
    </source>
</evidence>
<sequence length="438" mass="48242">MNLLRLLLPFALQTTLVPVALALPRFLNPRGDETFAPKVMIISMWSPEADIWHERLPSSDLGNLSSTVVHSPGFSMLFPCATCTENGDICHLTIGEGEVNSAASLMALVLSPRFDLSNTYFLIAGIAGVNPKYGTLGTVALARYSVQVALQYEIDSRSLPANWPTGYISYGRDQPHEYPFITYGTEVFELNTQLQDTAYKLASKAELSDANGPKQYRALYGRMGESYKSATQPPSIVKCDTATSDVYYSGSRLSESFENTTRVWTNGTGVYCMSAQEDNAILEVLVRAAIEKNVDFSRVMVMRTGMPLTESHPRSPTKASLANILGSNFDRPPPDCSDLEHLTNAKQNGFSIAIDNIFNAGVEIVKGIINEWDSKFKDGVKADNYVGDIFGSLGGKPDFGFGSLTRGKRIAPNCRKTDLALREMDRRRILTQKSLRKI</sequence>
<dbReference type="EMBL" id="JABEXW010000287">
    <property type="protein sequence ID" value="KAF4966489.1"/>
    <property type="molecule type" value="Genomic_DNA"/>
</dbReference>
<proteinExistence type="predicted"/>
<accession>A0A8H4TYX7</accession>
<reference evidence="2" key="1">
    <citation type="journal article" date="2020" name="BMC Genomics">
        <title>Correction to: Identification and distribution of gene clusters required for synthesis of sphingolipid metabolism inhibitors in diverse species of the filamentous fungus Fusarium.</title>
        <authorList>
            <person name="Kim H.S."/>
            <person name="Lohmar J.M."/>
            <person name="Busman M."/>
            <person name="Brown D.W."/>
            <person name="Naumann T.A."/>
            <person name="Divon H.H."/>
            <person name="Lysoe E."/>
            <person name="Uhlig S."/>
            <person name="Proctor R.H."/>
        </authorList>
    </citation>
    <scope>NUCLEOTIDE SEQUENCE</scope>
    <source>
        <strain evidence="2">NRRL 20472</strain>
    </source>
</reference>
<gene>
    <name evidence="2" type="ORF">FSARC_5830</name>
</gene>
<dbReference type="AlphaFoldDB" id="A0A8H4TYX7"/>
<feature type="chain" id="PRO_5034031054" description="Purine nucleoside permease" evidence="1">
    <location>
        <begin position="23"/>
        <end position="438"/>
    </location>
</feature>
<feature type="signal peptide" evidence="1">
    <location>
        <begin position="1"/>
        <end position="22"/>
    </location>
</feature>
<dbReference type="Pfam" id="PF06516">
    <property type="entry name" value="NUP"/>
    <property type="match status" value="2"/>
</dbReference>
<comment type="caution">
    <text evidence="2">The sequence shown here is derived from an EMBL/GenBank/DDBJ whole genome shotgun (WGS) entry which is preliminary data.</text>
</comment>
<keyword evidence="3" id="KW-1185">Reference proteome</keyword>
<evidence type="ECO:0008006" key="4">
    <source>
        <dbReference type="Google" id="ProtNLM"/>
    </source>
</evidence>
<dbReference type="OrthoDB" id="2331083at2759"/>
<reference evidence="2" key="2">
    <citation type="submission" date="2020-05" db="EMBL/GenBank/DDBJ databases">
        <authorList>
            <person name="Kim H.-S."/>
            <person name="Proctor R.H."/>
            <person name="Brown D.W."/>
        </authorList>
    </citation>
    <scope>NUCLEOTIDE SEQUENCE</scope>
    <source>
        <strain evidence="2">NRRL 20472</strain>
    </source>
</reference>
<evidence type="ECO:0000313" key="2">
    <source>
        <dbReference type="EMBL" id="KAF4966489.1"/>
    </source>
</evidence>
<dbReference type="PANTHER" id="PTHR38643:SF1">
    <property type="entry name" value="PURINE NUCLEOSIDE PERMEASE C285.05-RELATED"/>
    <property type="match status" value="1"/>
</dbReference>
<organism evidence="2 3">
    <name type="scientific">Fusarium sarcochroum</name>
    <dbReference type="NCBI Taxonomy" id="1208366"/>
    <lineage>
        <taxon>Eukaryota</taxon>
        <taxon>Fungi</taxon>
        <taxon>Dikarya</taxon>
        <taxon>Ascomycota</taxon>
        <taxon>Pezizomycotina</taxon>
        <taxon>Sordariomycetes</taxon>
        <taxon>Hypocreomycetidae</taxon>
        <taxon>Hypocreales</taxon>
        <taxon>Nectriaceae</taxon>
        <taxon>Fusarium</taxon>
        <taxon>Fusarium lateritium species complex</taxon>
    </lineage>
</organism>
<name>A0A8H4TYX7_9HYPO</name>
<dbReference type="GO" id="GO:0005783">
    <property type="term" value="C:endoplasmic reticulum"/>
    <property type="evidence" value="ECO:0007669"/>
    <property type="project" value="TreeGrafter"/>
</dbReference>
<dbReference type="GO" id="GO:0055085">
    <property type="term" value="P:transmembrane transport"/>
    <property type="evidence" value="ECO:0007669"/>
    <property type="project" value="InterPro"/>
</dbReference>
<protein>
    <recommendedName>
        <fullName evidence="4">Purine nucleoside permease</fullName>
    </recommendedName>
</protein>
<dbReference type="PANTHER" id="PTHR38643">
    <property type="entry name" value="PURINE NUCLEOSIDE PERMEASE C285.05-RELATED"/>
    <property type="match status" value="1"/>
</dbReference>
<dbReference type="InterPro" id="IPR009486">
    <property type="entry name" value="Pur_nuclsid_perm"/>
</dbReference>
<keyword evidence="1" id="KW-0732">Signal</keyword>